<gene>
    <name evidence="2" type="ORF">DH2020_014769</name>
</gene>
<evidence type="ECO:0000256" key="1">
    <source>
        <dbReference type="SAM" id="MobiDB-lite"/>
    </source>
</evidence>
<protein>
    <submittedName>
        <fullName evidence="2">Uncharacterized protein</fullName>
    </submittedName>
</protein>
<organism evidence="2 3">
    <name type="scientific">Rehmannia glutinosa</name>
    <name type="common">Chinese foxglove</name>
    <dbReference type="NCBI Taxonomy" id="99300"/>
    <lineage>
        <taxon>Eukaryota</taxon>
        <taxon>Viridiplantae</taxon>
        <taxon>Streptophyta</taxon>
        <taxon>Embryophyta</taxon>
        <taxon>Tracheophyta</taxon>
        <taxon>Spermatophyta</taxon>
        <taxon>Magnoliopsida</taxon>
        <taxon>eudicotyledons</taxon>
        <taxon>Gunneridae</taxon>
        <taxon>Pentapetalae</taxon>
        <taxon>asterids</taxon>
        <taxon>lamiids</taxon>
        <taxon>Lamiales</taxon>
        <taxon>Orobanchaceae</taxon>
        <taxon>Rehmannieae</taxon>
        <taxon>Rehmannia</taxon>
    </lineage>
</organism>
<keyword evidence="3" id="KW-1185">Reference proteome</keyword>
<dbReference type="EMBL" id="JABTTQ020000007">
    <property type="protein sequence ID" value="KAK6152134.1"/>
    <property type="molecule type" value="Genomic_DNA"/>
</dbReference>
<feature type="compositionally biased region" description="Acidic residues" evidence="1">
    <location>
        <begin position="50"/>
        <end position="74"/>
    </location>
</feature>
<comment type="caution">
    <text evidence="2">The sequence shown here is derived from an EMBL/GenBank/DDBJ whole genome shotgun (WGS) entry which is preliminary data.</text>
</comment>
<feature type="compositionally biased region" description="Basic and acidic residues" evidence="1">
    <location>
        <begin position="75"/>
        <end position="88"/>
    </location>
</feature>
<evidence type="ECO:0000313" key="3">
    <source>
        <dbReference type="Proteomes" id="UP001318860"/>
    </source>
</evidence>
<feature type="compositionally biased region" description="Polar residues" evidence="1">
    <location>
        <begin position="1"/>
        <end position="15"/>
    </location>
</feature>
<name>A0ABR0X0W2_REHGL</name>
<reference evidence="2 3" key="1">
    <citation type="journal article" date="2021" name="Comput. Struct. Biotechnol. J.">
        <title>De novo genome assembly of the potent medicinal plant Rehmannia glutinosa using nanopore technology.</title>
        <authorList>
            <person name="Ma L."/>
            <person name="Dong C."/>
            <person name="Song C."/>
            <person name="Wang X."/>
            <person name="Zheng X."/>
            <person name="Niu Y."/>
            <person name="Chen S."/>
            <person name="Feng W."/>
        </authorList>
    </citation>
    <scope>NUCLEOTIDE SEQUENCE [LARGE SCALE GENOMIC DNA]</scope>
    <source>
        <strain evidence="2">DH-2019</strain>
    </source>
</reference>
<feature type="region of interest" description="Disordered" evidence="1">
    <location>
        <begin position="1"/>
        <end position="94"/>
    </location>
</feature>
<proteinExistence type="predicted"/>
<accession>A0ABR0X0W2</accession>
<sequence length="135" mass="14795">MASNNTSLPSGNICSSREMHIYVEHVSDEGSDEGSEEGGQGSNVGRDDIGEGDICGDDIGEGDVDELFDGDGTENLEKDDSGSNHSGEEDLVFNEGDLDEFMVYDEEDRGESYPVFNPNTTLFLRWEWCLALSRI</sequence>
<dbReference type="Proteomes" id="UP001318860">
    <property type="component" value="Unassembled WGS sequence"/>
</dbReference>
<feature type="compositionally biased region" description="Basic and acidic residues" evidence="1">
    <location>
        <begin position="17"/>
        <end position="28"/>
    </location>
</feature>
<evidence type="ECO:0000313" key="2">
    <source>
        <dbReference type="EMBL" id="KAK6152134.1"/>
    </source>
</evidence>